<dbReference type="RefSeq" id="WP_380562012.1">
    <property type="nucleotide sequence ID" value="NZ_JBEUKS010000001.1"/>
</dbReference>
<evidence type="ECO:0000313" key="1">
    <source>
        <dbReference type="EMBL" id="MFC1436998.1"/>
    </source>
</evidence>
<evidence type="ECO:0000313" key="2">
    <source>
        <dbReference type="Proteomes" id="UP001592581"/>
    </source>
</evidence>
<accession>A0ABV6XFH7</accession>
<dbReference type="Gene3D" id="3.40.50.150">
    <property type="entry name" value="Vaccinia Virus protein VP39"/>
    <property type="match status" value="1"/>
</dbReference>
<keyword evidence="1" id="KW-0808">Transferase</keyword>
<gene>
    <name evidence="1" type="ORF">ABUW04_01905</name>
</gene>
<dbReference type="CDD" id="cd02440">
    <property type="entry name" value="AdoMet_MTases"/>
    <property type="match status" value="1"/>
</dbReference>
<keyword evidence="1" id="KW-0489">Methyltransferase</keyword>
<proteinExistence type="predicted"/>
<protein>
    <submittedName>
        <fullName evidence="1">SAM-dependent methyltransferase</fullName>
    </submittedName>
</protein>
<dbReference type="InterPro" id="IPR029063">
    <property type="entry name" value="SAM-dependent_MTases_sf"/>
</dbReference>
<comment type="caution">
    <text evidence="1">The sequence shown here is derived from an EMBL/GenBank/DDBJ whole genome shotgun (WGS) entry which is preliminary data.</text>
</comment>
<reference evidence="1 2" key="1">
    <citation type="submission" date="2024-06" db="EMBL/GenBank/DDBJ databases">
        <authorList>
            <person name="Lee S.D."/>
        </authorList>
    </citation>
    <scope>NUCLEOTIDE SEQUENCE [LARGE SCALE GENOMIC DNA]</scope>
    <source>
        <strain evidence="1 2">N1-10</strain>
    </source>
</reference>
<dbReference type="GO" id="GO:0008168">
    <property type="term" value="F:methyltransferase activity"/>
    <property type="evidence" value="ECO:0007669"/>
    <property type="project" value="UniProtKB-KW"/>
</dbReference>
<keyword evidence="2" id="KW-1185">Reference proteome</keyword>
<organism evidence="1 2">
    <name type="scientific">Streptacidiphilus jeojiensis</name>
    <dbReference type="NCBI Taxonomy" id="3229225"/>
    <lineage>
        <taxon>Bacteria</taxon>
        <taxon>Bacillati</taxon>
        <taxon>Actinomycetota</taxon>
        <taxon>Actinomycetes</taxon>
        <taxon>Kitasatosporales</taxon>
        <taxon>Streptomycetaceae</taxon>
        <taxon>Streptacidiphilus</taxon>
    </lineage>
</organism>
<sequence>MNSLGILAHGPNPCPRPWADDPYTEAMRTGSGPLWLRREDGHRQRLDLERWFAPPDQADWTLLSRCLRRGLPTLDIGCGPGRLVAELQTCGLPALGVDITHTAVSRTRGMGGNALCRSVFDRLPGENRWGTALLADGNLGIGGDPSALLRRAAELLCHDGVLLVEVEPGDLDERVTVAVEDASGRSGPTFPWARLGAPATVRCALLAGFAPIDAWDCRDRHFLALRR</sequence>
<name>A0ABV6XFH7_9ACTN</name>
<dbReference type="Proteomes" id="UP001592581">
    <property type="component" value="Unassembled WGS sequence"/>
</dbReference>
<dbReference type="GO" id="GO:0032259">
    <property type="term" value="P:methylation"/>
    <property type="evidence" value="ECO:0007669"/>
    <property type="project" value="UniProtKB-KW"/>
</dbReference>
<dbReference type="EMBL" id="JBEUKS010000001">
    <property type="protein sequence ID" value="MFC1436998.1"/>
    <property type="molecule type" value="Genomic_DNA"/>
</dbReference>
<dbReference type="SUPFAM" id="SSF53335">
    <property type="entry name" value="S-adenosyl-L-methionine-dependent methyltransferases"/>
    <property type="match status" value="1"/>
</dbReference>